<proteinExistence type="predicted"/>
<evidence type="ECO:0000256" key="1">
    <source>
        <dbReference type="SAM" id="Phobius"/>
    </source>
</evidence>
<feature type="transmembrane region" description="Helical" evidence="1">
    <location>
        <begin position="877"/>
        <end position="897"/>
    </location>
</feature>
<feature type="transmembrane region" description="Helical" evidence="1">
    <location>
        <begin position="903"/>
        <end position="928"/>
    </location>
</feature>
<feature type="transmembrane region" description="Helical" evidence="1">
    <location>
        <begin position="980"/>
        <end position="1003"/>
    </location>
</feature>
<feature type="transmembrane region" description="Helical" evidence="1">
    <location>
        <begin position="949"/>
        <end position="968"/>
    </location>
</feature>
<dbReference type="PRINTS" id="PR00702">
    <property type="entry name" value="ACRIFLAVINRP"/>
</dbReference>
<reference evidence="2 3" key="1">
    <citation type="submission" date="2021-03" db="EMBL/GenBank/DDBJ databases">
        <title>Genomic Encyclopedia of Type Strains, Phase IV (KMG-IV): sequencing the most valuable type-strain genomes for metagenomic binning, comparative biology and taxonomic classification.</title>
        <authorList>
            <person name="Goeker M."/>
        </authorList>
    </citation>
    <scope>NUCLEOTIDE SEQUENCE [LARGE SCALE GENOMIC DNA]</scope>
    <source>
        <strain evidence="2 3">DSM 27512</strain>
    </source>
</reference>
<feature type="transmembrane region" description="Helical" evidence="1">
    <location>
        <begin position="335"/>
        <end position="353"/>
    </location>
</feature>
<dbReference type="Gene3D" id="3.30.70.1440">
    <property type="entry name" value="Multidrug efflux transporter AcrB pore domain"/>
    <property type="match status" value="1"/>
</dbReference>
<organism evidence="2 3">
    <name type="scientific">Acetoanaerobium pronyense</name>
    <dbReference type="NCBI Taxonomy" id="1482736"/>
    <lineage>
        <taxon>Bacteria</taxon>
        <taxon>Bacillati</taxon>
        <taxon>Bacillota</taxon>
        <taxon>Clostridia</taxon>
        <taxon>Peptostreptococcales</taxon>
        <taxon>Filifactoraceae</taxon>
        <taxon>Acetoanaerobium</taxon>
    </lineage>
</organism>
<name>A0ABS4KM12_9FIRM</name>
<keyword evidence="1" id="KW-0812">Transmembrane</keyword>
<dbReference type="Gene3D" id="1.20.1640.10">
    <property type="entry name" value="Multidrug efflux transporter AcrB transmembrane domain"/>
    <property type="match status" value="2"/>
</dbReference>
<protein>
    <submittedName>
        <fullName evidence="2">Multidrug efflux pump subunit AcrB</fullName>
    </submittedName>
</protein>
<dbReference type="RefSeq" id="WP_209661320.1">
    <property type="nucleotide sequence ID" value="NZ_JAGGLI010000024.1"/>
</dbReference>
<dbReference type="Gene3D" id="3.30.70.1320">
    <property type="entry name" value="Multidrug efflux transporter AcrB pore domain like"/>
    <property type="match status" value="1"/>
</dbReference>
<keyword evidence="3" id="KW-1185">Reference proteome</keyword>
<keyword evidence="1" id="KW-1133">Transmembrane helix</keyword>
<dbReference type="SUPFAM" id="SSF82866">
    <property type="entry name" value="Multidrug efflux transporter AcrB transmembrane domain"/>
    <property type="match status" value="2"/>
</dbReference>
<dbReference type="EMBL" id="JAGGLI010000024">
    <property type="protein sequence ID" value="MBP2028266.1"/>
    <property type="molecule type" value="Genomic_DNA"/>
</dbReference>
<accession>A0ABS4KM12</accession>
<dbReference type="Gene3D" id="3.30.2090.10">
    <property type="entry name" value="Multidrug efflux transporter AcrB TolC docking domain, DN and DC subdomains"/>
    <property type="match status" value="2"/>
</dbReference>
<dbReference type="SUPFAM" id="SSF82714">
    <property type="entry name" value="Multidrug efflux transporter AcrB TolC docking domain, DN and DC subdomains"/>
    <property type="match status" value="2"/>
</dbReference>
<dbReference type="Pfam" id="PF00873">
    <property type="entry name" value="ACR_tran"/>
    <property type="match status" value="1"/>
</dbReference>
<dbReference type="InterPro" id="IPR027463">
    <property type="entry name" value="AcrB_DN_DC_subdom"/>
</dbReference>
<feature type="transmembrane region" description="Helical" evidence="1">
    <location>
        <begin position="431"/>
        <end position="451"/>
    </location>
</feature>
<dbReference type="PANTHER" id="PTHR32063">
    <property type="match status" value="1"/>
</dbReference>
<comment type="caution">
    <text evidence="2">The sequence shown here is derived from an EMBL/GenBank/DDBJ whole genome shotgun (WGS) entry which is preliminary data.</text>
</comment>
<dbReference type="Gene3D" id="3.30.70.1430">
    <property type="entry name" value="Multidrug efflux transporter AcrB pore domain"/>
    <property type="match status" value="2"/>
</dbReference>
<feature type="transmembrane region" description="Helical" evidence="1">
    <location>
        <begin position="360"/>
        <end position="381"/>
    </location>
</feature>
<keyword evidence="1" id="KW-0472">Membrane</keyword>
<dbReference type="InterPro" id="IPR001036">
    <property type="entry name" value="Acrflvin-R"/>
</dbReference>
<sequence>MIISMVKASIRNRRITIFLLVLAAIFGSYSYIKAPKQQAPDLSAPNVLITCIYPGASPIDVERLVTRKIEDEVTSVTGFEYSESISRDDVSVVVITLSQTADTEKAYSEVRQKMQSIQNELPDGVLPIDVNTDLTETAGIIISLSGAGYTYDELGSYAEQVKTDLSKIKGISRFDISGEQNQEVVVEIDLNLLRYYNLSIEDISNIIMAQNIEMPTGSIEGEDSKINIKVRGLFESLEEIENTVIAVSPENGSVARLKDIADIRLETSENTYKVKKDGLESVILAGYFKDDENVVSVGREVEEEINRIKSELPTDLVFSEVSFQPRDVDNLVRQFTFNLIQGVVLVIFVVFIGMGISNALVVSTAIPLSIFISFAVIELIGIKIHQISITALIISLGMLVDNAIVVSDSIQSKIDEGEDRLVACTEGTKEVAYPVLTSTLTTIGAFLPLLVLPSTAGQYIRSIPQIIIITLTASYLTAIFVTPTLGYMLFKKTNHTNKQYKIRKKVESVLESALQKRKLVGVLVLITIGLTGFVATRLDLQFFPKDDGNILYIDIKSEIAADMDKTEMLVDEISEFLENENEVIEYTAAIGGGLPKFYIALAPYNPSPDFGQIMMRLDLKNSPNFRGNREYADYLQKNINQIISGGTAVVKELEQGYPMGAPIVIRLSGNDIEEIQYEEKKIKDIIASTPGTTNIEDNLSPQSYEFEVRINSDKASILGITNYDVQREIRDALRGRTVSTFRKEAKEHDIVLKSKGNSKEDIENIFIKSSYTGELVPLREIAEIELTRRWTEIRKYDREINISLFSDVTKGYNAVEVQNQIEEKMKGEDFGNVRITFDGERERINENFGDIGISAVIAVLLIYGVLLFQFGSFSLPFVILVTIPLSAIGSIIGLFVLNQPLSFMALLGIVSLFGIVVNNAIVLMDYISTYVNMGNPLRESCIGAVGKRFRPIVLSTVTTVIGLTPLLFSKSELFRPMAVTLMSGLLVSTVLTLIIIPTAYYSFRIFMKKIKKI</sequence>
<evidence type="ECO:0000313" key="2">
    <source>
        <dbReference type="EMBL" id="MBP2028266.1"/>
    </source>
</evidence>
<evidence type="ECO:0000313" key="3">
    <source>
        <dbReference type="Proteomes" id="UP001314903"/>
    </source>
</evidence>
<dbReference type="Proteomes" id="UP001314903">
    <property type="component" value="Unassembled WGS sequence"/>
</dbReference>
<gene>
    <name evidence="2" type="ORF">J2Z35_002067</name>
</gene>
<dbReference type="SUPFAM" id="SSF82693">
    <property type="entry name" value="Multidrug efflux transporter AcrB pore domain, PN1, PN2, PC1 and PC2 subdomains"/>
    <property type="match status" value="2"/>
</dbReference>
<feature type="transmembrane region" description="Helical" evidence="1">
    <location>
        <begin position="519"/>
        <end position="538"/>
    </location>
</feature>
<feature type="transmembrane region" description="Helical" evidence="1">
    <location>
        <begin position="463"/>
        <end position="490"/>
    </location>
</feature>
<dbReference type="PANTHER" id="PTHR32063:SF18">
    <property type="entry name" value="CATION EFFLUX SYSTEM PROTEIN"/>
    <property type="match status" value="1"/>
</dbReference>
<feature type="transmembrane region" description="Helical" evidence="1">
    <location>
        <begin position="851"/>
        <end position="870"/>
    </location>
</feature>